<evidence type="ECO:0000313" key="7">
    <source>
        <dbReference type="EMBL" id="SEG69144.1"/>
    </source>
</evidence>
<comment type="similarity">
    <text evidence="2">Belongs to the FPP/GGPP synthase family.</text>
</comment>
<dbReference type="InterPro" id="IPR008949">
    <property type="entry name" value="Isoprenoid_synthase_dom_sf"/>
</dbReference>
<dbReference type="EMBL" id="FNVU01000008">
    <property type="protein sequence ID" value="SEG69144.1"/>
    <property type="molecule type" value="Genomic_DNA"/>
</dbReference>
<keyword evidence="3" id="KW-0808">Transferase</keyword>
<name>A0A1H6C843_9ACTN</name>
<dbReference type="Pfam" id="PF00494">
    <property type="entry name" value="SQS_PSY"/>
    <property type="match status" value="1"/>
</dbReference>
<dbReference type="AlphaFoldDB" id="A0A1H6C843"/>
<keyword evidence="5" id="KW-0460">Magnesium</keyword>
<dbReference type="Proteomes" id="UP000236754">
    <property type="component" value="Unassembled WGS sequence"/>
</dbReference>
<proteinExistence type="inferred from homology"/>
<evidence type="ECO:0000256" key="6">
    <source>
        <dbReference type="SAM" id="MobiDB-lite"/>
    </source>
</evidence>
<organism evidence="7 8">
    <name type="scientific">Actinacidiphila yanglinensis</name>
    <dbReference type="NCBI Taxonomy" id="310779"/>
    <lineage>
        <taxon>Bacteria</taxon>
        <taxon>Bacillati</taxon>
        <taxon>Actinomycetota</taxon>
        <taxon>Actinomycetes</taxon>
        <taxon>Kitasatosporales</taxon>
        <taxon>Streptomycetaceae</taxon>
        <taxon>Actinacidiphila</taxon>
    </lineage>
</organism>
<keyword evidence="4" id="KW-0479">Metal-binding</keyword>
<dbReference type="PANTHER" id="PTHR12001:SF85">
    <property type="entry name" value="SHORT CHAIN ISOPRENYL DIPHOSPHATE SYNTHASE"/>
    <property type="match status" value="1"/>
</dbReference>
<evidence type="ECO:0000256" key="2">
    <source>
        <dbReference type="ARBA" id="ARBA00006706"/>
    </source>
</evidence>
<gene>
    <name evidence="7" type="ORF">SAMN05216223_108155</name>
</gene>
<dbReference type="Pfam" id="PF00348">
    <property type="entry name" value="polyprenyl_synt"/>
    <property type="match status" value="1"/>
</dbReference>
<evidence type="ECO:0000256" key="1">
    <source>
        <dbReference type="ARBA" id="ARBA00001946"/>
    </source>
</evidence>
<feature type="compositionally biased region" description="Low complexity" evidence="6">
    <location>
        <begin position="686"/>
        <end position="697"/>
    </location>
</feature>
<reference evidence="7 8" key="1">
    <citation type="submission" date="2016-10" db="EMBL/GenBank/DDBJ databases">
        <authorList>
            <person name="de Groot N.N."/>
        </authorList>
    </citation>
    <scope>NUCLEOTIDE SEQUENCE [LARGE SCALE GENOMIC DNA]</scope>
    <source>
        <strain evidence="7 8">CGMCC 4.2023</strain>
    </source>
</reference>
<dbReference type="GO" id="GO:0046872">
    <property type="term" value="F:metal ion binding"/>
    <property type="evidence" value="ECO:0007669"/>
    <property type="project" value="UniProtKB-KW"/>
</dbReference>
<dbReference type="CDD" id="cd00685">
    <property type="entry name" value="Trans_IPPS_HT"/>
    <property type="match status" value="1"/>
</dbReference>
<dbReference type="GO" id="GO:0004659">
    <property type="term" value="F:prenyltransferase activity"/>
    <property type="evidence" value="ECO:0007669"/>
    <property type="project" value="InterPro"/>
</dbReference>
<evidence type="ECO:0000313" key="8">
    <source>
        <dbReference type="Proteomes" id="UP000236754"/>
    </source>
</evidence>
<dbReference type="RefSeq" id="WP_103887260.1">
    <property type="nucleotide sequence ID" value="NZ_FNVU01000008.1"/>
</dbReference>
<evidence type="ECO:0000256" key="4">
    <source>
        <dbReference type="ARBA" id="ARBA00022723"/>
    </source>
</evidence>
<protein>
    <submittedName>
        <fullName evidence="7">Geranylgeranyl pyrophosphate synthase</fullName>
    </submittedName>
</protein>
<accession>A0A1H6C843</accession>
<feature type="region of interest" description="Disordered" evidence="6">
    <location>
        <begin position="297"/>
        <end position="367"/>
    </location>
</feature>
<sequence>MTTWRDCLVAGNVHSAGAQEDYTAAARYLRRREPALYTAIRLVGWDEYQPHAVAGYAFASFTDDLCDYGSPPERALRLDAWRREVTGALESGTAPHPLLRAYVGSVREREMPHRWVHAYLDGAGVDLDFQGFADEADHQAYIDRLSWPFAMITADLVHRGGGSEHYARCCRLLADLWQRTDFLVDLHQDLRGGRLYLPEDALAHHGVTRGDLESRSSSGRVRALVHATADTGLALARRAFCVLEEMPGPMRPLVRFMIHLARLRLERVRSIGAGITRRPVGDRPVACLRLLSAARSETRRARARRARPDGEEEDGSGSCPAGPPPSGPATAKSDAMAGTRAAAPVGTSPDPARDPAHDPARGPSAATEALRRALAEETAARWPTHAEGMDAIHHYALIPSGKLLRPLLLCHSALALGAELDQVLPAAVGFECAHVGSLVHDDILDEDAVRRGRPAVHTAYGPGKALLAGNALLFTWFRGLAECAERGVDRRRITDALSVQARAGVEICRGMVDELAMAGDLGCGTDAYLDMARRKTAVLLAAACRVGAILADAPPDVQDRLSAYGEALGIAFQIRDDLIPYLAPGDGDGKPAASDVRNGRPTYPVLLALESADGATRSAIRQALTDRTDPAAARLRMGELLSAAGALAAARTAAEGYGTRARQALHGLPESPHLSALRLLTRPLPAARRAGPGAPATSWEPGAGRAPAPRHGDGAPEPRQGAGRAPEYPH</sequence>
<dbReference type="InterPro" id="IPR033749">
    <property type="entry name" value="Polyprenyl_synt_CS"/>
</dbReference>
<evidence type="ECO:0000256" key="5">
    <source>
        <dbReference type="ARBA" id="ARBA00022842"/>
    </source>
</evidence>
<dbReference type="PANTHER" id="PTHR12001">
    <property type="entry name" value="GERANYLGERANYL PYROPHOSPHATE SYNTHASE"/>
    <property type="match status" value="1"/>
</dbReference>
<dbReference type="OrthoDB" id="3535892at2"/>
<dbReference type="SUPFAM" id="SSF48576">
    <property type="entry name" value="Terpenoid synthases"/>
    <property type="match status" value="2"/>
</dbReference>
<dbReference type="Gene3D" id="1.10.600.10">
    <property type="entry name" value="Farnesyl Diphosphate Synthase"/>
    <property type="match status" value="2"/>
</dbReference>
<dbReference type="PROSITE" id="PS00723">
    <property type="entry name" value="POLYPRENYL_SYNTHASE_1"/>
    <property type="match status" value="1"/>
</dbReference>
<dbReference type="InterPro" id="IPR000092">
    <property type="entry name" value="Polyprenyl_synt"/>
</dbReference>
<dbReference type="SFLD" id="SFLDS00005">
    <property type="entry name" value="Isoprenoid_Synthase_Type_I"/>
    <property type="match status" value="1"/>
</dbReference>
<evidence type="ECO:0000256" key="3">
    <source>
        <dbReference type="ARBA" id="ARBA00022679"/>
    </source>
</evidence>
<keyword evidence="8" id="KW-1185">Reference proteome</keyword>
<feature type="compositionally biased region" description="Basic and acidic residues" evidence="6">
    <location>
        <begin position="351"/>
        <end position="360"/>
    </location>
</feature>
<dbReference type="GO" id="GO:0008299">
    <property type="term" value="P:isoprenoid biosynthetic process"/>
    <property type="evidence" value="ECO:0007669"/>
    <property type="project" value="InterPro"/>
</dbReference>
<feature type="region of interest" description="Disordered" evidence="6">
    <location>
        <begin position="686"/>
        <end position="730"/>
    </location>
</feature>
<comment type="cofactor">
    <cofactor evidence="1">
        <name>Mg(2+)</name>
        <dbReference type="ChEBI" id="CHEBI:18420"/>
    </cofactor>
</comment>
<dbReference type="InterPro" id="IPR002060">
    <property type="entry name" value="Squ/phyt_synthse"/>
</dbReference>